<comment type="caution">
    <text evidence="2">The sequence shown here is derived from an EMBL/GenBank/DDBJ whole genome shotgun (WGS) entry which is preliminary data.</text>
</comment>
<keyword evidence="1" id="KW-0732">Signal</keyword>
<feature type="chain" id="PRO_5013128968" evidence="1">
    <location>
        <begin position="27"/>
        <end position="363"/>
    </location>
</feature>
<feature type="signal peptide" evidence="1">
    <location>
        <begin position="1"/>
        <end position="26"/>
    </location>
</feature>
<dbReference type="GO" id="GO:0008237">
    <property type="term" value="F:metallopeptidase activity"/>
    <property type="evidence" value="ECO:0007669"/>
    <property type="project" value="InterPro"/>
</dbReference>
<evidence type="ECO:0000313" key="2">
    <source>
        <dbReference type="EMBL" id="PEN15998.1"/>
    </source>
</evidence>
<dbReference type="SUPFAM" id="SSF55486">
    <property type="entry name" value="Metalloproteases ('zincins'), catalytic domain"/>
    <property type="match status" value="1"/>
</dbReference>
<organism evidence="2 3">
    <name type="scientific">Rothia dentocariosa</name>
    <dbReference type="NCBI Taxonomy" id="2047"/>
    <lineage>
        <taxon>Bacteria</taxon>
        <taxon>Bacillati</taxon>
        <taxon>Actinomycetota</taxon>
        <taxon>Actinomycetes</taxon>
        <taxon>Micrococcales</taxon>
        <taxon>Micrococcaceae</taxon>
        <taxon>Rothia</taxon>
    </lineage>
</organism>
<protein>
    <submittedName>
        <fullName evidence="2">C4-dicarboxylate ABC transporter substrate-binding protein</fullName>
    </submittedName>
</protein>
<proteinExistence type="predicted"/>
<dbReference type="RefSeq" id="WP_098042853.1">
    <property type="nucleotide sequence ID" value="NZ_CAURLQ010000017.1"/>
</dbReference>
<sequence length="363" mass="39749">MKMRRTAHMMLAVASLVLLNILPTSAASVPAYDTDGDGIPDSWEMYGYDADGDGAIDVDYPAMGANPNHKDVFVEMDYMPGELGSEEDLDRIVQSFATLNISNPDRKPGINLHLDAGSARSAKYNLGGGNEVPHQGLRNMGDWARIKARHFNPAREGIFHYMIWGDYHGHNSSSGLGYKNKAGFIVTVGKTYWGGASSDIRVGTFLHELGHNLGLDHGGNDSENGKPHYFSVMNYDYQLTGVPKKDGTFYFGYSQTDALSLDESALSERRGFGFKARGYLYEGKPADRNIDFNHNGKIDDVPVAKDLNNNGYESVLSAPSDLKTMRFPAQAVSHGRGISPEPPPEIEINLITADDAREQGLIP</sequence>
<accession>A0A2A8D5W3</accession>
<dbReference type="Proteomes" id="UP000219947">
    <property type="component" value="Unassembled WGS sequence"/>
</dbReference>
<dbReference type="EMBL" id="PDEV01000003">
    <property type="protein sequence ID" value="PEN15998.1"/>
    <property type="molecule type" value="Genomic_DNA"/>
</dbReference>
<reference evidence="2" key="1">
    <citation type="submission" date="2017-10" db="EMBL/GenBank/DDBJ databases">
        <title>Kefir isolates.</title>
        <authorList>
            <person name="Kim Y."/>
            <person name="Blasche S."/>
        </authorList>
    </citation>
    <scope>NUCLEOTIDE SEQUENCE [LARGE SCALE GENOMIC DNA]</scope>
    <source>
        <strain evidence="2">OG2-2</strain>
    </source>
</reference>
<evidence type="ECO:0000313" key="3">
    <source>
        <dbReference type="Proteomes" id="UP000219947"/>
    </source>
</evidence>
<dbReference type="Gene3D" id="3.40.390.10">
    <property type="entry name" value="Collagenase (Catalytic Domain)"/>
    <property type="match status" value="1"/>
</dbReference>
<dbReference type="AlphaFoldDB" id="A0A2A8D5W3"/>
<keyword evidence="3" id="KW-1185">Reference proteome</keyword>
<name>A0A2A8D5W3_9MICC</name>
<dbReference type="InterPro" id="IPR024079">
    <property type="entry name" value="MetalloPept_cat_dom_sf"/>
</dbReference>
<gene>
    <name evidence="2" type="ORF">CRM92_07855</name>
</gene>
<evidence type="ECO:0000256" key="1">
    <source>
        <dbReference type="SAM" id="SignalP"/>
    </source>
</evidence>